<gene>
    <name evidence="1" type="ORF">B0H15DRAFT_460889</name>
</gene>
<proteinExistence type="predicted"/>
<reference evidence="1" key="1">
    <citation type="submission" date="2023-03" db="EMBL/GenBank/DDBJ databases">
        <title>Massive genome expansion in bonnet fungi (Mycena s.s.) driven by repeated elements and novel gene families across ecological guilds.</title>
        <authorList>
            <consortium name="Lawrence Berkeley National Laboratory"/>
            <person name="Harder C.B."/>
            <person name="Miyauchi S."/>
            <person name="Viragh M."/>
            <person name="Kuo A."/>
            <person name="Thoen E."/>
            <person name="Andreopoulos B."/>
            <person name="Lu D."/>
            <person name="Skrede I."/>
            <person name="Drula E."/>
            <person name="Henrissat B."/>
            <person name="Morin E."/>
            <person name="Kohler A."/>
            <person name="Barry K."/>
            <person name="LaButti K."/>
            <person name="Morin E."/>
            <person name="Salamov A."/>
            <person name="Lipzen A."/>
            <person name="Mereny Z."/>
            <person name="Hegedus B."/>
            <person name="Baldrian P."/>
            <person name="Stursova M."/>
            <person name="Weitz H."/>
            <person name="Taylor A."/>
            <person name="Grigoriev I.V."/>
            <person name="Nagy L.G."/>
            <person name="Martin F."/>
            <person name="Kauserud H."/>
        </authorList>
    </citation>
    <scope>NUCLEOTIDE SEQUENCE</scope>
    <source>
        <strain evidence="1">CBHHK173m</strain>
    </source>
</reference>
<evidence type="ECO:0000313" key="1">
    <source>
        <dbReference type="EMBL" id="KAJ7100779.1"/>
    </source>
</evidence>
<accession>A0AAD6UFE7</accession>
<dbReference type="Proteomes" id="UP001222325">
    <property type="component" value="Unassembled WGS sequence"/>
</dbReference>
<name>A0AAD6UFE7_9AGAR</name>
<dbReference type="AlphaFoldDB" id="A0AAD6UFE7"/>
<sequence length="213" mass="24266">MWALPREDLPDDFYTVTRSFRLHADNPPNSLKEFFMSMMLDVEGYGEILQGMRGPVVERLGVVLPFRNHWIPTEFDELVVALKDGERDTAATPFFAMFQSLAEHCLPCNGVSATSMDTLAELLSHALALQHLWFDTAHDPDILPDAALKYSRSISTLVSVSWKDQATFEVKQPGGLDVVELERKPYAAPTWQEWRGIGKWWEMEAGRTWSEMC</sequence>
<dbReference type="EMBL" id="JARJCN010000005">
    <property type="protein sequence ID" value="KAJ7100779.1"/>
    <property type="molecule type" value="Genomic_DNA"/>
</dbReference>
<comment type="caution">
    <text evidence="1">The sequence shown here is derived from an EMBL/GenBank/DDBJ whole genome shotgun (WGS) entry which is preliminary data.</text>
</comment>
<organism evidence="1 2">
    <name type="scientific">Mycena belliarum</name>
    <dbReference type="NCBI Taxonomy" id="1033014"/>
    <lineage>
        <taxon>Eukaryota</taxon>
        <taxon>Fungi</taxon>
        <taxon>Dikarya</taxon>
        <taxon>Basidiomycota</taxon>
        <taxon>Agaricomycotina</taxon>
        <taxon>Agaricomycetes</taxon>
        <taxon>Agaricomycetidae</taxon>
        <taxon>Agaricales</taxon>
        <taxon>Marasmiineae</taxon>
        <taxon>Mycenaceae</taxon>
        <taxon>Mycena</taxon>
    </lineage>
</organism>
<keyword evidence="2" id="KW-1185">Reference proteome</keyword>
<protein>
    <submittedName>
        <fullName evidence="1">Uncharacterized protein</fullName>
    </submittedName>
</protein>
<evidence type="ECO:0000313" key="2">
    <source>
        <dbReference type="Proteomes" id="UP001222325"/>
    </source>
</evidence>